<dbReference type="EMBL" id="PCXQ01000005">
    <property type="protein sequence ID" value="PJE50737.1"/>
    <property type="molecule type" value="Genomic_DNA"/>
</dbReference>
<keyword evidence="4" id="KW-0472">Membrane</keyword>
<dbReference type="SUPFAM" id="SSF49503">
    <property type="entry name" value="Cupredoxins"/>
    <property type="match status" value="1"/>
</dbReference>
<evidence type="ECO:0000256" key="4">
    <source>
        <dbReference type="SAM" id="Phobius"/>
    </source>
</evidence>
<keyword evidence="2" id="KW-0186">Copper</keyword>
<dbReference type="PANTHER" id="PTHR38439">
    <property type="entry name" value="AURACYANIN-B"/>
    <property type="match status" value="1"/>
</dbReference>
<protein>
    <recommendedName>
        <fullName evidence="5">EfeO-type cupredoxin-like domain-containing protein</fullName>
    </recommendedName>
</protein>
<keyword evidence="1" id="KW-0479">Metal-binding</keyword>
<evidence type="ECO:0000313" key="7">
    <source>
        <dbReference type="Proteomes" id="UP000228496"/>
    </source>
</evidence>
<comment type="caution">
    <text evidence="6">The sequence shown here is derived from an EMBL/GenBank/DDBJ whole genome shotgun (WGS) entry which is preliminary data.</text>
</comment>
<proteinExistence type="predicted"/>
<dbReference type="InterPro" id="IPR008972">
    <property type="entry name" value="Cupredoxin"/>
</dbReference>
<evidence type="ECO:0000256" key="3">
    <source>
        <dbReference type="SAM" id="MobiDB-lite"/>
    </source>
</evidence>
<dbReference type="Pfam" id="PF13473">
    <property type="entry name" value="Cupredoxin_1"/>
    <property type="match status" value="1"/>
</dbReference>
<dbReference type="PANTHER" id="PTHR38439:SF3">
    <property type="entry name" value="COPPER-RESISTANT CUPROPROTEIN COPI"/>
    <property type="match status" value="1"/>
</dbReference>
<feature type="domain" description="EfeO-type cupredoxin-like" evidence="5">
    <location>
        <begin position="110"/>
        <end position="203"/>
    </location>
</feature>
<keyword evidence="4" id="KW-1133">Transmembrane helix</keyword>
<name>A0A2J0Q704_9BACT</name>
<gene>
    <name evidence="6" type="ORF">COV29_03315</name>
</gene>
<accession>A0A2J0Q704</accession>
<dbReference type="InterPro" id="IPR028096">
    <property type="entry name" value="EfeO_Cupredoxin"/>
</dbReference>
<dbReference type="GO" id="GO:0046872">
    <property type="term" value="F:metal ion binding"/>
    <property type="evidence" value="ECO:0007669"/>
    <property type="project" value="UniProtKB-KW"/>
</dbReference>
<keyword evidence="4" id="KW-0812">Transmembrane</keyword>
<sequence length="204" mass="22281">MLPIFYFIDNSKNDYFFMEETNTQNENMNDPVEKTSASGSKKSKILVIAVLVVLAAIAAVFAFTGSSVNDENLPVNENGDVTGEQATPSAEPGDTTEDGAMMEEGTSVDSAQGEVKVFEISGENFKFSLGEIKVKEGDRVKIVFTNTGGFHDWVIDEFDVSTPQIETGETVEVEFVADKKGTFEYYCSVGSHRQLGMRGNLVVE</sequence>
<reference evidence="6 7" key="1">
    <citation type="submission" date="2017-09" db="EMBL/GenBank/DDBJ databases">
        <title>Depth-based differentiation of microbial function through sediment-hosted aquifers and enrichment of novel symbionts in the deep terrestrial subsurface.</title>
        <authorList>
            <person name="Probst A.J."/>
            <person name="Ladd B."/>
            <person name="Jarett J.K."/>
            <person name="Geller-Mcgrath D.E."/>
            <person name="Sieber C.M."/>
            <person name="Emerson J.B."/>
            <person name="Anantharaman K."/>
            <person name="Thomas B.C."/>
            <person name="Malmstrom R."/>
            <person name="Stieglmeier M."/>
            <person name="Klingl A."/>
            <person name="Woyke T."/>
            <person name="Ryan C.M."/>
            <person name="Banfield J.F."/>
        </authorList>
    </citation>
    <scope>NUCLEOTIDE SEQUENCE [LARGE SCALE GENOMIC DNA]</scope>
    <source>
        <strain evidence="6">CG10_big_fil_rev_8_21_14_0_10_36_16</strain>
    </source>
</reference>
<feature type="region of interest" description="Disordered" evidence="3">
    <location>
        <begin position="72"/>
        <end position="107"/>
    </location>
</feature>
<evidence type="ECO:0000256" key="1">
    <source>
        <dbReference type="ARBA" id="ARBA00022723"/>
    </source>
</evidence>
<evidence type="ECO:0000256" key="2">
    <source>
        <dbReference type="ARBA" id="ARBA00023008"/>
    </source>
</evidence>
<dbReference type="Proteomes" id="UP000228496">
    <property type="component" value="Unassembled WGS sequence"/>
</dbReference>
<evidence type="ECO:0000259" key="5">
    <source>
        <dbReference type="Pfam" id="PF13473"/>
    </source>
</evidence>
<dbReference type="InterPro" id="IPR050845">
    <property type="entry name" value="Cu-binding_ET"/>
</dbReference>
<feature type="transmembrane region" description="Helical" evidence="4">
    <location>
        <begin position="45"/>
        <end position="64"/>
    </location>
</feature>
<dbReference type="Gene3D" id="2.60.40.420">
    <property type="entry name" value="Cupredoxins - blue copper proteins"/>
    <property type="match status" value="1"/>
</dbReference>
<organism evidence="6 7">
    <name type="scientific">Candidatus Yanofskybacteria bacterium CG10_big_fil_rev_8_21_14_0_10_36_16</name>
    <dbReference type="NCBI Taxonomy" id="1975096"/>
    <lineage>
        <taxon>Bacteria</taxon>
        <taxon>Candidatus Yanofskyibacteriota</taxon>
    </lineage>
</organism>
<evidence type="ECO:0000313" key="6">
    <source>
        <dbReference type="EMBL" id="PJE50737.1"/>
    </source>
</evidence>
<dbReference type="AlphaFoldDB" id="A0A2J0Q704"/>